<dbReference type="InterPro" id="IPR055492">
    <property type="entry name" value="DUF7064"/>
</dbReference>
<evidence type="ECO:0000259" key="2">
    <source>
        <dbReference type="Pfam" id="PF23212"/>
    </source>
</evidence>
<dbReference type="Pfam" id="PF23213">
    <property type="entry name" value="DUF7065"/>
    <property type="match status" value="1"/>
</dbReference>
<dbReference type="Pfam" id="PF23212">
    <property type="entry name" value="DUF7064"/>
    <property type="match status" value="1"/>
</dbReference>
<feature type="domain" description="DUF7065" evidence="3">
    <location>
        <begin position="339"/>
        <end position="496"/>
    </location>
</feature>
<dbReference type="InterPro" id="IPR004119">
    <property type="entry name" value="EcKL"/>
</dbReference>
<dbReference type="PANTHER" id="PTHR11012">
    <property type="entry name" value="PROTEIN KINASE-LIKE DOMAIN-CONTAINING"/>
    <property type="match status" value="1"/>
</dbReference>
<name>A0A507QU75_MONPU</name>
<dbReference type="PANTHER" id="PTHR11012:SF30">
    <property type="entry name" value="PROTEIN KINASE-LIKE DOMAIN-CONTAINING"/>
    <property type="match status" value="1"/>
</dbReference>
<accession>A0A507QU75</accession>
<evidence type="ECO:0000256" key="1">
    <source>
        <dbReference type="SAM" id="MobiDB-lite"/>
    </source>
</evidence>
<dbReference type="AlphaFoldDB" id="A0A507QU75"/>
<gene>
    <name evidence="4" type="ORF">MPDQ_006469</name>
</gene>
<feature type="region of interest" description="Disordered" evidence="1">
    <location>
        <begin position="623"/>
        <end position="647"/>
    </location>
</feature>
<dbReference type="EMBL" id="VIFY01000057">
    <property type="protein sequence ID" value="TQB72753.1"/>
    <property type="molecule type" value="Genomic_DNA"/>
</dbReference>
<dbReference type="Pfam" id="PF02958">
    <property type="entry name" value="EcKL"/>
    <property type="match status" value="1"/>
</dbReference>
<reference evidence="4 5" key="1">
    <citation type="submission" date="2019-06" db="EMBL/GenBank/DDBJ databases">
        <title>Wine fermentation using esterase from Monascus purpureus.</title>
        <authorList>
            <person name="Geng C."/>
            <person name="Zhang Y."/>
        </authorList>
    </citation>
    <scope>NUCLEOTIDE SEQUENCE [LARGE SCALE GENOMIC DNA]</scope>
    <source>
        <strain evidence="4">HQ1</strain>
    </source>
</reference>
<keyword evidence="5" id="KW-1185">Reference proteome</keyword>
<dbReference type="SUPFAM" id="SSF56112">
    <property type="entry name" value="Protein kinase-like (PK-like)"/>
    <property type="match status" value="1"/>
</dbReference>
<dbReference type="InterPro" id="IPR055493">
    <property type="entry name" value="DUF7065"/>
</dbReference>
<evidence type="ECO:0000313" key="4">
    <source>
        <dbReference type="EMBL" id="TQB72753.1"/>
    </source>
</evidence>
<feature type="domain" description="DUF7064" evidence="2">
    <location>
        <begin position="498"/>
        <end position="604"/>
    </location>
</feature>
<protein>
    <recommendedName>
        <fullName evidence="6">CHK kinase-like domain-containing protein</fullName>
    </recommendedName>
</protein>
<feature type="region of interest" description="Disordered" evidence="1">
    <location>
        <begin position="327"/>
        <end position="354"/>
    </location>
</feature>
<organism evidence="4 5">
    <name type="scientific">Monascus purpureus</name>
    <name type="common">Red mold</name>
    <name type="synonym">Monascus anka</name>
    <dbReference type="NCBI Taxonomy" id="5098"/>
    <lineage>
        <taxon>Eukaryota</taxon>
        <taxon>Fungi</taxon>
        <taxon>Dikarya</taxon>
        <taxon>Ascomycota</taxon>
        <taxon>Pezizomycotina</taxon>
        <taxon>Eurotiomycetes</taxon>
        <taxon>Eurotiomycetidae</taxon>
        <taxon>Eurotiales</taxon>
        <taxon>Aspergillaceae</taxon>
        <taxon>Monascus</taxon>
    </lineage>
</organism>
<proteinExistence type="predicted"/>
<comment type="caution">
    <text evidence="4">The sequence shown here is derived from an EMBL/GenBank/DDBJ whole genome shotgun (WGS) entry which is preliminary data.</text>
</comment>
<dbReference type="Proteomes" id="UP000319663">
    <property type="component" value="Unassembled WGS sequence"/>
</dbReference>
<evidence type="ECO:0000313" key="5">
    <source>
        <dbReference type="Proteomes" id="UP000319663"/>
    </source>
</evidence>
<evidence type="ECO:0008006" key="6">
    <source>
        <dbReference type="Google" id="ProtNLM"/>
    </source>
</evidence>
<dbReference type="SUPFAM" id="SSF159245">
    <property type="entry name" value="AttH-like"/>
    <property type="match status" value="1"/>
</dbReference>
<sequence>MSPAIRKLEDVTPEFLSQALRATVTSYSSERIGTGLVGECHRISLDYAPCATEGPASVVIKLAASDPASRKTGWQGKLYEHEARFYSEVAPGLNAPSIPKCYHASVNKDDGTFDLLLEDIHPASVGNELTGATLEQARSALTELAKLQKSCTRSTAPEWLKETVPLSQAFMQQIWAMFVNTYQDAVKAEHRHVCERFLAVYDDYRTRQSRDPTTLSAFIHGDFRLDNMLFNYSPERPFIVVDWQIFAGDLSSDLLRQYYDALGPDQPFTFEECQEGVRRQSFLGLPMAFMCPVILGRTERGDDMFILMLGRLVQQILDLDALATLPEPRIPEPLQPDPKDETSHPPGKDPLHNESWYFDVADTKQGIGLWIRLGLTPDQPGSWYTAVSVQDDLTINTDRINATHTVESPLARYRVSLTGHGESFDDPAALLRAETCGKPVSVEVDLTWHTSGIPYQWRVATRYEIPCTVTGTIKIGDEVTTISHAVGQRDHSWGPRDWWDADWAWTAFHLDDGTHLHGVDFRPKGSPRLGIGYIQGKDVPIADLTDAVITEVDEEHLIREAEVTYSFPGGEDVVLHVKPLGFGPLRLVAVDGRVSYLPRCFAEVAEYVQVWKLVRWLLDPTTDEHATSPKGQPYKAPKYNGPDTILP</sequence>
<feature type="compositionally biased region" description="Basic and acidic residues" evidence="1">
    <location>
        <begin position="337"/>
        <end position="352"/>
    </location>
</feature>
<evidence type="ECO:0000259" key="3">
    <source>
        <dbReference type="Pfam" id="PF23213"/>
    </source>
</evidence>
<dbReference type="InterPro" id="IPR011009">
    <property type="entry name" value="Kinase-like_dom_sf"/>
</dbReference>
<dbReference type="Gene3D" id="3.90.1200.10">
    <property type="match status" value="1"/>
</dbReference>